<protein>
    <submittedName>
        <fullName evidence="1">Uncharacterized protein</fullName>
    </submittedName>
</protein>
<accession>A0ACC2WCQ8</accession>
<keyword evidence="2" id="KW-1185">Reference proteome</keyword>
<organism evidence="1 2">
    <name type="scientific">Naganishia friedmannii</name>
    <dbReference type="NCBI Taxonomy" id="89922"/>
    <lineage>
        <taxon>Eukaryota</taxon>
        <taxon>Fungi</taxon>
        <taxon>Dikarya</taxon>
        <taxon>Basidiomycota</taxon>
        <taxon>Agaricomycotina</taxon>
        <taxon>Tremellomycetes</taxon>
        <taxon>Filobasidiales</taxon>
        <taxon>Filobasidiaceae</taxon>
        <taxon>Naganishia</taxon>
    </lineage>
</organism>
<dbReference type="Proteomes" id="UP001227268">
    <property type="component" value="Unassembled WGS sequence"/>
</dbReference>
<proteinExistence type="predicted"/>
<sequence>MFRRPRRKPTCSKAAGRVEDTHSQGMFSILGLFNPVNCPDEACTRSPCLFSHDIRQRPAPVPPKQEPLATHRTTNPESRQIQSRLHNDITSSNGNGVSSRPAGPPQPPRERPPTSVGVSLTPDVPPMSVAAMDMARGLTAQSSRVSSNASAGGGGYSRGPISQHTNTLASGLLKRPNKISKPASSSSASSNFPTSSRNSPNPPTLRAVSKLSKQPILDRQRSYPDLAAATATRQEQDTAEATNKNSYTQAIHSVLIELRQRPIPVSPDSPYVGTIKESREKVRLEEERKDSEVTVERVRGYVIPLAQLPTWGFMTAVPEEAGDTEPDAVGEEKTCDRCHEKFTVSSATDYSAFQKQAGRGECVYHWGKQNPARQQGARVWLWTCCGEGRDSEGCVDGLHVFRDGYEFGHVPQEGEVPEAVLLHRRKAFKSTQEVIRELGERQEKKRKAKEVYDIAALDCEMISTTAGLVLGRISVIDAHGRPILDRCVKPSATILDLNTRFSGLTEQDMANAKQDLETTRSELCGLIDENTIIIGHGLDNDLKTLRLVHTRIIDTAVMFPHGKGPPYRRALRDVLSEKIGTFIQNNLLEEGHDSTADARAALDLVRWRVKADVSAGLLV</sequence>
<name>A0ACC2WCQ8_9TREE</name>
<gene>
    <name evidence="1" type="ORF">QFC21_000236</name>
</gene>
<dbReference type="EMBL" id="JASBWT010000001">
    <property type="protein sequence ID" value="KAJ9108915.1"/>
    <property type="molecule type" value="Genomic_DNA"/>
</dbReference>
<evidence type="ECO:0000313" key="1">
    <source>
        <dbReference type="EMBL" id="KAJ9108915.1"/>
    </source>
</evidence>
<evidence type="ECO:0000313" key="2">
    <source>
        <dbReference type="Proteomes" id="UP001227268"/>
    </source>
</evidence>
<reference evidence="1" key="1">
    <citation type="submission" date="2023-04" db="EMBL/GenBank/DDBJ databases">
        <title>Draft Genome sequencing of Naganishia species isolated from polar environments using Oxford Nanopore Technology.</title>
        <authorList>
            <person name="Leo P."/>
            <person name="Venkateswaran K."/>
        </authorList>
    </citation>
    <scope>NUCLEOTIDE SEQUENCE</scope>
    <source>
        <strain evidence="1">MNA-CCFEE 5423</strain>
    </source>
</reference>
<comment type="caution">
    <text evidence="1">The sequence shown here is derived from an EMBL/GenBank/DDBJ whole genome shotgun (WGS) entry which is preliminary data.</text>
</comment>